<dbReference type="Proteomes" id="UP000608345">
    <property type="component" value="Unassembled WGS sequence"/>
</dbReference>
<proteinExistence type="inferred from homology"/>
<evidence type="ECO:0000313" key="7">
    <source>
        <dbReference type="Proteomes" id="UP000608345"/>
    </source>
</evidence>
<evidence type="ECO:0000256" key="2">
    <source>
        <dbReference type="ARBA" id="ARBA00023316"/>
    </source>
</evidence>
<name>A0A918JLB5_9BURK</name>
<evidence type="ECO:0000256" key="3">
    <source>
        <dbReference type="HAMAP-Rule" id="MF_02071"/>
    </source>
</evidence>
<dbReference type="Gene3D" id="2.40.40.10">
    <property type="entry name" value="RlpA-like domain"/>
    <property type="match status" value="1"/>
</dbReference>
<feature type="chain" id="PRO_5038191998" description="Endolytic peptidoglycan transglycosylase RlpA" evidence="3">
    <location>
        <begin position="25"/>
        <end position="239"/>
    </location>
</feature>
<dbReference type="InterPro" id="IPR036908">
    <property type="entry name" value="RlpA-like_sf"/>
</dbReference>
<dbReference type="EMBL" id="BMYS01000010">
    <property type="protein sequence ID" value="GGW87373.1"/>
    <property type="molecule type" value="Genomic_DNA"/>
</dbReference>
<protein>
    <recommendedName>
        <fullName evidence="3">Endolytic peptidoglycan transglycosylase RlpA</fullName>
        <ecNumber evidence="3">4.2.2.-</ecNumber>
    </recommendedName>
</protein>
<keyword evidence="3" id="KW-0732">Signal</keyword>
<keyword evidence="2 3" id="KW-0961">Cell wall biogenesis/degradation</keyword>
<dbReference type="SUPFAM" id="SSF50685">
    <property type="entry name" value="Barwin-like endoglucanases"/>
    <property type="match status" value="1"/>
</dbReference>
<keyword evidence="1 3" id="KW-0456">Lyase</keyword>
<reference evidence="6" key="1">
    <citation type="journal article" date="2014" name="Int. J. Syst. Evol. Microbiol.">
        <title>Complete genome sequence of Corynebacterium casei LMG S-19264T (=DSM 44701T), isolated from a smear-ripened cheese.</title>
        <authorList>
            <consortium name="US DOE Joint Genome Institute (JGI-PGF)"/>
            <person name="Walter F."/>
            <person name="Albersmeier A."/>
            <person name="Kalinowski J."/>
            <person name="Ruckert C."/>
        </authorList>
    </citation>
    <scope>NUCLEOTIDE SEQUENCE</scope>
    <source>
        <strain evidence="6">KCTC 23732</strain>
    </source>
</reference>
<dbReference type="EC" id="4.2.2.-" evidence="3"/>
<dbReference type="Pfam" id="PF03330">
    <property type="entry name" value="DPBB_1"/>
    <property type="match status" value="1"/>
</dbReference>
<dbReference type="GO" id="GO:0071555">
    <property type="term" value="P:cell wall organization"/>
    <property type="evidence" value="ECO:0007669"/>
    <property type="project" value="UniProtKB-KW"/>
</dbReference>
<evidence type="ECO:0000259" key="5">
    <source>
        <dbReference type="Pfam" id="PF03330"/>
    </source>
</evidence>
<dbReference type="PANTHER" id="PTHR34183">
    <property type="entry name" value="ENDOLYTIC PEPTIDOGLYCAN TRANSGLYCOSYLASE RLPA"/>
    <property type="match status" value="1"/>
</dbReference>
<accession>A0A918JLB5</accession>
<dbReference type="HAMAP" id="MF_02071">
    <property type="entry name" value="RlpA"/>
    <property type="match status" value="1"/>
</dbReference>
<evidence type="ECO:0000313" key="6">
    <source>
        <dbReference type="EMBL" id="GGW87373.1"/>
    </source>
</evidence>
<comment type="function">
    <text evidence="3">Lytic transglycosylase with a strong preference for naked glycan strands that lack stem peptides.</text>
</comment>
<reference evidence="6" key="2">
    <citation type="submission" date="2020-09" db="EMBL/GenBank/DDBJ databases">
        <authorList>
            <person name="Sun Q."/>
            <person name="Kim S."/>
        </authorList>
    </citation>
    <scope>NUCLEOTIDE SEQUENCE</scope>
    <source>
        <strain evidence="6">KCTC 23732</strain>
    </source>
</reference>
<dbReference type="GO" id="GO:0008932">
    <property type="term" value="F:lytic endotransglycosylase activity"/>
    <property type="evidence" value="ECO:0007669"/>
    <property type="project" value="UniProtKB-UniRule"/>
</dbReference>
<comment type="caution">
    <text evidence="6">The sequence shown here is derived from an EMBL/GenBank/DDBJ whole genome shotgun (WGS) entry which is preliminary data.</text>
</comment>
<feature type="signal peptide" evidence="3">
    <location>
        <begin position="1"/>
        <end position="24"/>
    </location>
</feature>
<comment type="similarity">
    <text evidence="3 4">Belongs to the RlpA family.</text>
</comment>
<evidence type="ECO:0000256" key="1">
    <source>
        <dbReference type="ARBA" id="ARBA00023239"/>
    </source>
</evidence>
<keyword evidence="7" id="KW-1185">Reference proteome</keyword>
<evidence type="ECO:0000256" key="4">
    <source>
        <dbReference type="RuleBase" id="RU003495"/>
    </source>
</evidence>
<dbReference type="InterPro" id="IPR034718">
    <property type="entry name" value="RlpA"/>
</dbReference>
<organism evidence="6 7">
    <name type="scientific">Advenella faeciporci</name>
    <dbReference type="NCBI Taxonomy" id="797535"/>
    <lineage>
        <taxon>Bacteria</taxon>
        <taxon>Pseudomonadati</taxon>
        <taxon>Pseudomonadota</taxon>
        <taxon>Betaproteobacteria</taxon>
        <taxon>Burkholderiales</taxon>
        <taxon>Alcaligenaceae</taxon>
    </lineage>
</organism>
<dbReference type="GO" id="GO:0000270">
    <property type="term" value="P:peptidoglycan metabolic process"/>
    <property type="evidence" value="ECO:0007669"/>
    <property type="project" value="UniProtKB-UniRule"/>
</dbReference>
<dbReference type="PANTHER" id="PTHR34183:SF1">
    <property type="entry name" value="ENDOLYTIC PEPTIDOGLYCAN TRANSGLYCOSYLASE RLPA"/>
    <property type="match status" value="1"/>
</dbReference>
<dbReference type="NCBIfam" id="TIGR00413">
    <property type="entry name" value="rlpA"/>
    <property type="match status" value="1"/>
</dbReference>
<gene>
    <name evidence="3" type="primary">rlpA</name>
    <name evidence="6" type="ORF">GCM10011450_16670</name>
</gene>
<feature type="domain" description="RlpA-like protein double-psi beta-barrel" evidence="5">
    <location>
        <begin position="133"/>
        <end position="221"/>
    </location>
</feature>
<dbReference type="InterPro" id="IPR012997">
    <property type="entry name" value="RplA"/>
</dbReference>
<sequence precursor="true">MKTQKHQQFFLALCVTFLSYTTHASEKEPSKPIIEATTPVQVTPAKDLKTNNFRITANGIFPESSYDRAYGENLRSLDIAETDVITESEPTAITPASGTGFKAQPSHRSHARAYTIKGKRYVPFANTITDFSQVGTASWYGPGFHGKRTANGEKYNQHLMTAAHKELPLNSVVKVTRVSTGESITVRINDRGPFHDDRIIDLSYGAAKKLGIVNKGSDKVKVELIKNNIKGRKTGKTML</sequence>
<dbReference type="CDD" id="cd22268">
    <property type="entry name" value="DPBB_RlpA-like"/>
    <property type="match status" value="1"/>
</dbReference>
<dbReference type="AlphaFoldDB" id="A0A918JLB5"/>
<dbReference type="InterPro" id="IPR009009">
    <property type="entry name" value="RlpA-like_DPBB"/>
</dbReference>